<protein>
    <submittedName>
        <fullName evidence="1">Uncharacterized protein</fullName>
    </submittedName>
</protein>
<dbReference type="EMBL" id="PGVA01000001">
    <property type="protein sequence ID" value="PLR86871.1"/>
    <property type="molecule type" value="Genomic_DNA"/>
</dbReference>
<keyword evidence="4" id="KW-1185">Reference proteome</keyword>
<comment type="caution">
    <text evidence="1">The sequence shown here is derived from an EMBL/GenBank/DDBJ whole genome shotgun (WGS) entry which is preliminary data.</text>
</comment>
<organism evidence="1 3">
    <name type="scientific">Bacillus canaveralius</name>
    <dbReference type="NCBI Taxonomy" id="1403243"/>
    <lineage>
        <taxon>Bacteria</taxon>
        <taxon>Bacillati</taxon>
        <taxon>Bacillota</taxon>
        <taxon>Bacilli</taxon>
        <taxon>Bacillales</taxon>
        <taxon>Bacillaceae</taxon>
        <taxon>Bacillus</taxon>
    </lineage>
</organism>
<reference evidence="2 4" key="2">
    <citation type="submission" date="2017-12" db="EMBL/GenBank/DDBJ databases">
        <title>Comparative Functional Genomics of Dry Heat Resistant strains isolated from the Viking Spacecraft.</title>
        <authorList>
            <person name="Seuylemezian A."/>
            <person name="Cooper K."/>
            <person name="Vaishampayan P."/>
        </authorList>
    </citation>
    <scope>NUCLEOTIDE SEQUENCE [LARGE SCALE GENOMIC DNA]</scope>
    <source>
        <strain evidence="2 4">ATCC 29669</strain>
    </source>
</reference>
<name>A0A2N5GSX5_9BACI</name>
<evidence type="ECO:0000313" key="2">
    <source>
        <dbReference type="EMBL" id="PLR93359.1"/>
    </source>
</evidence>
<evidence type="ECO:0000313" key="3">
    <source>
        <dbReference type="Proteomes" id="UP000234951"/>
    </source>
</evidence>
<accession>A0A2N5GSX5</accession>
<dbReference type="RefSeq" id="WP_101575281.1">
    <property type="nucleotide sequence ID" value="NZ_PGVA01000001.1"/>
</dbReference>
<dbReference type="Proteomes" id="UP000235114">
    <property type="component" value="Unassembled WGS sequence"/>
</dbReference>
<gene>
    <name evidence="1" type="ORF">CU635_00855</name>
    <name evidence="2" type="ORF">CVD25_17315</name>
</gene>
<sequence length="91" mass="10628">MQHINLEELRRFVSVPVAVGIQDDQGDEKAPFIRKTIQKIEICPDETHLRIYFDSFHFFAVPLTANVIQTEQEWSAFDRESGLYYLLKKGV</sequence>
<dbReference type="OrthoDB" id="2909996at2"/>
<dbReference type="Proteomes" id="UP000234951">
    <property type="component" value="Unassembled WGS sequence"/>
</dbReference>
<dbReference type="AlphaFoldDB" id="A0A2N5GSX5"/>
<proteinExistence type="predicted"/>
<evidence type="ECO:0000313" key="1">
    <source>
        <dbReference type="EMBL" id="PLR86871.1"/>
    </source>
</evidence>
<evidence type="ECO:0000313" key="4">
    <source>
        <dbReference type="Proteomes" id="UP000235114"/>
    </source>
</evidence>
<dbReference type="EMBL" id="PGVD01000053">
    <property type="protein sequence ID" value="PLR93359.1"/>
    <property type="molecule type" value="Genomic_DNA"/>
</dbReference>
<reference evidence="1 3" key="1">
    <citation type="submission" date="2017-11" db="EMBL/GenBank/DDBJ databases">
        <title>Comparitive Functional Genomics of Dry Heat Resistant strains isolated from the Viking Spacecraft.</title>
        <authorList>
            <person name="Seuylemezian A."/>
            <person name="Cooper K."/>
            <person name="Vaishampayan P."/>
        </authorList>
    </citation>
    <scope>NUCLEOTIDE SEQUENCE [LARGE SCALE GENOMIC DNA]</scope>
    <source>
        <strain evidence="1 3">M4.6</strain>
    </source>
</reference>